<dbReference type="PANTHER" id="PTHR11941:SF54">
    <property type="entry name" value="ENOYL-COA HYDRATASE, MITOCHONDRIAL"/>
    <property type="match status" value="1"/>
</dbReference>
<dbReference type="AlphaFoldDB" id="A0A937FY48"/>
<organism evidence="4 5">
    <name type="scientific">Fulvivirga marina</name>
    <dbReference type="NCBI Taxonomy" id="2494733"/>
    <lineage>
        <taxon>Bacteria</taxon>
        <taxon>Pseudomonadati</taxon>
        <taxon>Bacteroidota</taxon>
        <taxon>Cytophagia</taxon>
        <taxon>Cytophagales</taxon>
        <taxon>Fulvivirgaceae</taxon>
        <taxon>Fulvivirga</taxon>
    </lineage>
</organism>
<comment type="caution">
    <text evidence="4">The sequence shown here is derived from an EMBL/GenBank/DDBJ whole genome shotgun (WGS) entry which is preliminary data.</text>
</comment>
<protein>
    <submittedName>
        <fullName evidence="4">Enoyl-CoA hydratase/isomerase family protein</fullName>
    </submittedName>
</protein>
<dbReference type="SUPFAM" id="SSF52096">
    <property type="entry name" value="ClpP/crotonase"/>
    <property type="match status" value="1"/>
</dbReference>
<proteinExistence type="inferred from homology"/>
<reference evidence="4" key="1">
    <citation type="submission" date="2021-01" db="EMBL/GenBank/DDBJ databases">
        <title>Fulvivirga kasyanovii gen. nov., sp nov., a novel member of the phylum Bacteroidetes isolated from seawater in a mussel farm.</title>
        <authorList>
            <person name="Zhao L.-H."/>
            <person name="Wang Z.-J."/>
        </authorList>
    </citation>
    <scope>NUCLEOTIDE SEQUENCE</scope>
    <source>
        <strain evidence="4">29W222</strain>
    </source>
</reference>
<dbReference type="GO" id="GO:0006635">
    <property type="term" value="P:fatty acid beta-oxidation"/>
    <property type="evidence" value="ECO:0007669"/>
    <property type="project" value="TreeGrafter"/>
</dbReference>
<dbReference type="InterPro" id="IPR001753">
    <property type="entry name" value="Enoyl-CoA_hydra/iso"/>
</dbReference>
<dbReference type="Proteomes" id="UP000614216">
    <property type="component" value="Unassembled WGS sequence"/>
</dbReference>
<keyword evidence="5" id="KW-1185">Reference proteome</keyword>
<evidence type="ECO:0000256" key="2">
    <source>
        <dbReference type="ARBA" id="ARBA00023239"/>
    </source>
</evidence>
<dbReference type="Pfam" id="PF00378">
    <property type="entry name" value="ECH_1"/>
    <property type="match status" value="1"/>
</dbReference>
<dbReference type="CDD" id="cd06558">
    <property type="entry name" value="crotonase-like"/>
    <property type="match status" value="1"/>
</dbReference>
<accession>A0A937FY48</accession>
<dbReference type="GO" id="GO:0016829">
    <property type="term" value="F:lyase activity"/>
    <property type="evidence" value="ECO:0007669"/>
    <property type="project" value="UniProtKB-KW"/>
</dbReference>
<name>A0A937FY48_9BACT</name>
<dbReference type="InterPro" id="IPR029045">
    <property type="entry name" value="ClpP/crotonase-like_dom_sf"/>
</dbReference>
<dbReference type="InterPro" id="IPR018376">
    <property type="entry name" value="Enoyl-CoA_hyd/isom_CS"/>
</dbReference>
<evidence type="ECO:0000256" key="3">
    <source>
        <dbReference type="RuleBase" id="RU003707"/>
    </source>
</evidence>
<comment type="similarity">
    <text evidence="1 3">Belongs to the enoyl-CoA hydratase/isomerase family.</text>
</comment>
<sequence length="261" mass="28443">MSLYQNLTEEISNGILTLTISRPEHLNALNTSTIEEIRTVIQDVYDNKEIKGCIITGEGSKSFVAGADIKEIAELNELNARKFAENGQEVFSLIEQCEKPIIAAINGFALGGGCELAMACHLRIASENAKFGQPEVNLGIIPGYGGTQRLTQLVGKGKALELMTTGDMITAQDAKSIGLVNHVVETKEELMELSNKIMSKIIAKAPLAVGMVINCVNAYYSSEENGFQAEANFFSNCTKTEDFHEGTKAFIEKRKPEFKGE</sequence>
<dbReference type="PANTHER" id="PTHR11941">
    <property type="entry name" value="ENOYL-COA HYDRATASE-RELATED"/>
    <property type="match status" value="1"/>
</dbReference>
<dbReference type="EMBL" id="JAEUGD010000042">
    <property type="protein sequence ID" value="MBL6446922.1"/>
    <property type="molecule type" value="Genomic_DNA"/>
</dbReference>
<dbReference type="InterPro" id="IPR014748">
    <property type="entry name" value="Enoyl-CoA_hydra_C"/>
</dbReference>
<gene>
    <name evidence="4" type="ORF">JMN32_11420</name>
</gene>
<keyword evidence="2" id="KW-0456">Lyase</keyword>
<dbReference type="RefSeq" id="WP_202856457.1">
    <property type="nucleotide sequence ID" value="NZ_JAEUGD010000042.1"/>
</dbReference>
<evidence type="ECO:0000256" key="1">
    <source>
        <dbReference type="ARBA" id="ARBA00005254"/>
    </source>
</evidence>
<dbReference type="Gene3D" id="1.10.12.10">
    <property type="entry name" value="Lyase 2-enoyl-coa Hydratase, Chain A, domain 2"/>
    <property type="match status" value="1"/>
</dbReference>
<evidence type="ECO:0000313" key="5">
    <source>
        <dbReference type="Proteomes" id="UP000614216"/>
    </source>
</evidence>
<dbReference type="FunFam" id="3.90.226.10:FF:000009">
    <property type="entry name" value="Carnitinyl-CoA dehydratase"/>
    <property type="match status" value="1"/>
</dbReference>
<dbReference type="PROSITE" id="PS00166">
    <property type="entry name" value="ENOYL_COA_HYDRATASE"/>
    <property type="match status" value="1"/>
</dbReference>
<evidence type="ECO:0000313" key="4">
    <source>
        <dbReference type="EMBL" id="MBL6446922.1"/>
    </source>
</evidence>
<dbReference type="Gene3D" id="3.90.226.10">
    <property type="entry name" value="2-enoyl-CoA Hydratase, Chain A, domain 1"/>
    <property type="match status" value="1"/>
</dbReference>